<reference evidence="2" key="1">
    <citation type="submission" date="2023-04" db="EMBL/GenBank/DDBJ databases">
        <title>Phytophthora fragariaefolia NBRC 109709.</title>
        <authorList>
            <person name="Ichikawa N."/>
            <person name="Sato H."/>
            <person name="Tonouchi N."/>
        </authorList>
    </citation>
    <scope>NUCLEOTIDE SEQUENCE</scope>
    <source>
        <strain evidence="2">NBRC 109709</strain>
    </source>
</reference>
<evidence type="ECO:0000313" key="3">
    <source>
        <dbReference type="Proteomes" id="UP001165121"/>
    </source>
</evidence>
<evidence type="ECO:0000313" key="2">
    <source>
        <dbReference type="EMBL" id="GMF54630.1"/>
    </source>
</evidence>
<feature type="compositionally biased region" description="Low complexity" evidence="1">
    <location>
        <begin position="9"/>
        <end position="18"/>
    </location>
</feature>
<feature type="compositionally biased region" description="Low complexity" evidence="1">
    <location>
        <begin position="57"/>
        <end position="67"/>
    </location>
</feature>
<dbReference type="AlphaFoldDB" id="A0A9W6Y6G9"/>
<protein>
    <submittedName>
        <fullName evidence="2">Unnamed protein product</fullName>
    </submittedName>
</protein>
<gene>
    <name evidence="2" type="ORF">Pfra01_002283700</name>
</gene>
<feature type="region of interest" description="Disordered" evidence="1">
    <location>
        <begin position="1"/>
        <end position="148"/>
    </location>
</feature>
<name>A0A9W6Y6G9_9STRA</name>
<feature type="compositionally biased region" description="Basic and acidic residues" evidence="1">
    <location>
        <begin position="81"/>
        <end position="99"/>
    </location>
</feature>
<proteinExistence type="predicted"/>
<sequence>MMPRRDTKATSTDSASRSDTSESDTDTPNPDLITGGEDSRPDPTSPRATKPNEGGLAAPSTSASKPAPVEENPVPSLKESSNARKADDFLDASSTHDPKGSASATTPTKVPQERSPPPENGPDPVFFEAPEPDQDREQGDALDPNQSL</sequence>
<accession>A0A9W6Y6G9</accession>
<comment type="caution">
    <text evidence="2">The sequence shown here is derived from an EMBL/GenBank/DDBJ whole genome shotgun (WGS) entry which is preliminary data.</text>
</comment>
<keyword evidence="3" id="KW-1185">Reference proteome</keyword>
<organism evidence="2 3">
    <name type="scientific">Phytophthora fragariaefolia</name>
    <dbReference type="NCBI Taxonomy" id="1490495"/>
    <lineage>
        <taxon>Eukaryota</taxon>
        <taxon>Sar</taxon>
        <taxon>Stramenopiles</taxon>
        <taxon>Oomycota</taxon>
        <taxon>Peronosporomycetes</taxon>
        <taxon>Peronosporales</taxon>
        <taxon>Peronosporaceae</taxon>
        <taxon>Phytophthora</taxon>
    </lineage>
</organism>
<evidence type="ECO:0000256" key="1">
    <source>
        <dbReference type="SAM" id="MobiDB-lite"/>
    </source>
</evidence>
<dbReference type="Proteomes" id="UP001165121">
    <property type="component" value="Unassembled WGS sequence"/>
</dbReference>
<dbReference type="EMBL" id="BSXT01003555">
    <property type="protein sequence ID" value="GMF54630.1"/>
    <property type="molecule type" value="Genomic_DNA"/>
</dbReference>